<dbReference type="NCBIfam" id="NF033547">
    <property type="entry name" value="transpos_IS1595"/>
    <property type="match status" value="1"/>
</dbReference>
<dbReference type="Pfam" id="PF12762">
    <property type="entry name" value="DDE_Tnp_IS1595"/>
    <property type="match status" value="1"/>
</dbReference>
<dbReference type="InterPro" id="IPR024442">
    <property type="entry name" value="Transposase_Zn_ribbon"/>
</dbReference>
<organism evidence="3 4">
    <name type="scientific">Desulforhopalus singaporensis</name>
    <dbReference type="NCBI Taxonomy" id="91360"/>
    <lineage>
        <taxon>Bacteria</taxon>
        <taxon>Pseudomonadati</taxon>
        <taxon>Thermodesulfobacteriota</taxon>
        <taxon>Desulfobulbia</taxon>
        <taxon>Desulfobulbales</taxon>
        <taxon>Desulfocapsaceae</taxon>
        <taxon>Desulforhopalus</taxon>
    </lineage>
</organism>
<feature type="non-terminal residue" evidence="3">
    <location>
        <position position="210"/>
    </location>
</feature>
<dbReference type="STRING" id="91360.SAMN05660330_00839"/>
<sequence>MPRSKIQFQEGLSLREFVNKYGTEEQCRDLLFKARWPDGYRCPKCSHELYYYVQTRRVFQCRQCRHQHSLITNTIFTSSKLPLTVWFLAIFFMTQSKEGMAALPMSRYLGISFNAAIRMKHKLQMVMKQADDVQPLFGLVQIDDAYWGGKRHGCKRGRGAAGKTPMIAALSRDTKGYPRHIRFSRVAGFSSDEIKRWSEKHLAPKRAVFT</sequence>
<keyword evidence="4" id="KW-1185">Reference proteome</keyword>
<proteinExistence type="predicted"/>
<evidence type="ECO:0000259" key="1">
    <source>
        <dbReference type="Pfam" id="PF12760"/>
    </source>
</evidence>
<dbReference type="RefSeq" id="WP_092220072.1">
    <property type="nucleotide sequence ID" value="NZ_FNJI01000004.1"/>
</dbReference>
<feature type="domain" description="Transposase zinc-ribbon" evidence="1">
    <location>
        <begin position="22"/>
        <end position="67"/>
    </location>
</feature>
<evidence type="ECO:0000259" key="2">
    <source>
        <dbReference type="Pfam" id="PF12762"/>
    </source>
</evidence>
<dbReference type="OrthoDB" id="5417360at2"/>
<evidence type="ECO:0000313" key="3">
    <source>
        <dbReference type="EMBL" id="SDO68811.1"/>
    </source>
</evidence>
<gene>
    <name evidence="3" type="ORF">SAMN05660330_00839</name>
</gene>
<dbReference type="InterPro" id="IPR024445">
    <property type="entry name" value="Tnp_ISXO2-like"/>
</dbReference>
<feature type="domain" description="ISXO2-like transposase" evidence="2">
    <location>
        <begin position="136"/>
        <end position="210"/>
    </location>
</feature>
<evidence type="ECO:0000313" key="4">
    <source>
        <dbReference type="Proteomes" id="UP000199073"/>
    </source>
</evidence>
<dbReference type="Pfam" id="PF12760">
    <property type="entry name" value="Zn_ribbon_IS1595"/>
    <property type="match status" value="1"/>
</dbReference>
<reference evidence="3 4" key="1">
    <citation type="submission" date="2016-10" db="EMBL/GenBank/DDBJ databases">
        <authorList>
            <person name="de Groot N.N."/>
        </authorList>
    </citation>
    <scope>NUCLEOTIDE SEQUENCE [LARGE SCALE GENOMIC DNA]</scope>
    <source>
        <strain evidence="3 4">DSM 12130</strain>
    </source>
</reference>
<dbReference type="EMBL" id="FNJI01000004">
    <property type="protein sequence ID" value="SDO68811.1"/>
    <property type="molecule type" value="Genomic_DNA"/>
</dbReference>
<dbReference type="Proteomes" id="UP000199073">
    <property type="component" value="Unassembled WGS sequence"/>
</dbReference>
<dbReference type="AlphaFoldDB" id="A0A1H0LLF9"/>
<protein>
    <submittedName>
        <fullName evidence="3">ISXO2-like transposase domain-containing protein</fullName>
    </submittedName>
</protein>
<accession>A0A1H0LLF9</accession>
<name>A0A1H0LLF9_9BACT</name>